<name>A0A5C1I4N7_9SPHI</name>
<organism evidence="2 3">
    <name type="scientific">Mucilaginibacter rubeus</name>
    <dbReference type="NCBI Taxonomy" id="2027860"/>
    <lineage>
        <taxon>Bacteria</taxon>
        <taxon>Pseudomonadati</taxon>
        <taxon>Bacteroidota</taxon>
        <taxon>Sphingobacteriia</taxon>
        <taxon>Sphingobacteriales</taxon>
        <taxon>Sphingobacteriaceae</taxon>
        <taxon>Mucilaginibacter</taxon>
    </lineage>
</organism>
<keyword evidence="3" id="KW-1185">Reference proteome</keyword>
<accession>A0A5C1I4N7</accession>
<feature type="transmembrane region" description="Helical" evidence="1">
    <location>
        <begin position="12"/>
        <end position="33"/>
    </location>
</feature>
<evidence type="ECO:0000313" key="3">
    <source>
        <dbReference type="Proteomes" id="UP000251402"/>
    </source>
</evidence>
<reference evidence="2" key="1">
    <citation type="submission" date="2019-08" db="EMBL/GenBank/DDBJ databases">
        <title>Comparative genome analysis confer to the adaptation heavy metal polluted environment.</title>
        <authorList>
            <person name="Li Y."/>
        </authorList>
    </citation>
    <scope>NUCLEOTIDE SEQUENCE [LARGE SCALE GENOMIC DNA]</scope>
    <source>
        <strain evidence="2">P1</strain>
    </source>
</reference>
<keyword evidence="1" id="KW-1133">Transmembrane helix</keyword>
<dbReference type="KEGG" id="mrub:DEO27_025230"/>
<gene>
    <name evidence="2" type="ORF">DEO27_025230</name>
</gene>
<dbReference type="OrthoDB" id="793096at2"/>
<proteinExistence type="predicted"/>
<dbReference type="RefSeq" id="WP_112568228.1">
    <property type="nucleotide sequence ID" value="NZ_CP043450.1"/>
</dbReference>
<protein>
    <submittedName>
        <fullName evidence="2">Uncharacterized protein</fullName>
    </submittedName>
</protein>
<dbReference type="EMBL" id="CP043450">
    <property type="protein sequence ID" value="QEM13172.1"/>
    <property type="molecule type" value="Genomic_DNA"/>
</dbReference>
<evidence type="ECO:0000313" key="2">
    <source>
        <dbReference type="EMBL" id="QEM13172.1"/>
    </source>
</evidence>
<dbReference type="AlphaFoldDB" id="A0A5C1I4N7"/>
<keyword evidence="1" id="KW-0812">Transmembrane</keyword>
<keyword evidence="1" id="KW-0472">Membrane</keyword>
<evidence type="ECO:0000256" key="1">
    <source>
        <dbReference type="SAM" id="Phobius"/>
    </source>
</evidence>
<dbReference type="Proteomes" id="UP000251402">
    <property type="component" value="Chromosome"/>
</dbReference>
<sequence length="199" mass="22716">MVAENTTLIVSAFSGLAGALISQTLTGLFAYLGDRRKADIDLKKRYRSKQVEIAESYYYVTGETMSILKKSVQLWKGRSIPRSEASYRSMTESLKEADAQLKKMNIDNWKHNLIGLYFNVSLSYDELIAANNKSHELYLNVLDLADKIKNSNDEESRERYIGQYSVGIFDLCSQYDTVYNILAGDMEKVKVELMKSFEL</sequence>